<gene>
    <name evidence="2" type="ORF">VC83_08760</name>
</gene>
<organism evidence="2">
    <name type="scientific">Pseudogymnoascus destructans</name>
    <dbReference type="NCBI Taxonomy" id="655981"/>
    <lineage>
        <taxon>Eukaryota</taxon>
        <taxon>Fungi</taxon>
        <taxon>Dikarya</taxon>
        <taxon>Ascomycota</taxon>
        <taxon>Pezizomycotina</taxon>
        <taxon>Leotiomycetes</taxon>
        <taxon>Thelebolales</taxon>
        <taxon>Thelebolaceae</taxon>
        <taxon>Pseudogymnoascus</taxon>
    </lineage>
</organism>
<protein>
    <submittedName>
        <fullName evidence="2">Uncharacterized protein</fullName>
    </submittedName>
</protein>
<dbReference type="RefSeq" id="XP_024320370.1">
    <property type="nucleotide sequence ID" value="XM_024472303.1"/>
</dbReference>
<reference evidence="2" key="1">
    <citation type="submission" date="2016-03" db="EMBL/GenBank/DDBJ databases">
        <title>Updated assembly of Pseudogymnoascus destructans, the fungus causing white-nose syndrome of bats.</title>
        <authorList>
            <person name="Palmer J.M."/>
            <person name="Drees K.P."/>
            <person name="Foster J.T."/>
            <person name="Lindner D.L."/>
        </authorList>
    </citation>
    <scope>NUCLEOTIDE SEQUENCE [LARGE SCALE GENOMIC DNA]</scope>
    <source>
        <strain evidence="2">20631-21</strain>
    </source>
</reference>
<evidence type="ECO:0000313" key="2">
    <source>
        <dbReference type="EMBL" id="OAF55067.1"/>
    </source>
</evidence>
<sequence length="178" mass="21011">MDTKLHRHRHSRRRSASPESPTRDVRDRHYYVGEAEEFGAELERRSRLTQGERMVDDGSKLQRQLEQDAAMTILLQPSPPIHMRRAHCRANECFITNTSLRGDSLIMADYRIALVSHNLEYFHISCLEKMIDLPSLAPSRFKLYTDGYRWNSGWPWTWGLMLRKWFQHSGFIYDSEAI</sequence>
<proteinExistence type="predicted"/>
<dbReference type="AlphaFoldDB" id="A0A176ZYZ5"/>
<feature type="compositionally biased region" description="Basic residues" evidence="1">
    <location>
        <begin position="1"/>
        <end position="15"/>
    </location>
</feature>
<feature type="region of interest" description="Disordered" evidence="1">
    <location>
        <begin position="1"/>
        <end position="26"/>
    </location>
</feature>
<dbReference type="OrthoDB" id="3437037at2759"/>
<dbReference type="Proteomes" id="UP000077154">
    <property type="component" value="Unassembled WGS sequence"/>
</dbReference>
<dbReference type="GeneID" id="36291799"/>
<evidence type="ECO:0000256" key="1">
    <source>
        <dbReference type="SAM" id="MobiDB-lite"/>
    </source>
</evidence>
<dbReference type="VEuPathDB" id="FungiDB:GMDG_04875"/>
<dbReference type="EMBL" id="KV441412">
    <property type="protein sequence ID" value="OAF55067.1"/>
    <property type="molecule type" value="Genomic_DNA"/>
</dbReference>
<accession>A0A176ZYZ5</accession>
<name>A0A176ZYZ5_9PEZI</name>